<reference evidence="10 11" key="1">
    <citation type="submission" date="2016-11" db="EMBL/GenBank/DDBJ databases">
        <authorList>
            <person name="Jaros S."/>
            <person name="Januszkiewicz K."/>
            <person name="Wedrychowicz H."/>
        </authorList>
    </citation>
    <scope>NUCLEOTIDE SEQUENCE [LARGE SCALE GENOMIC DNA]</scope>
    <source>
        <strain evidence="10 11">DSM 6191</strain>
    </source>
</reference>
<dbReference type="InterPro" id="IPR035906">
    <property type="entry name" value="MetI-like_sf"/>
</dbReference>
<evidence type="ECO:0000256" key="6">
    <source>
        <dbReference type="ARBA" id="ARBA00022989"/>
    </source>
</evidence>
<name>A0A1M5YIC2_9CLOT</name>
<dbReference type="SUPFAM" id="SSF161098">
    <property type="entry name" value="MetI-like"/>
    <property type="match status" value="1"/>
</dbReference>
<dbReference type="PROSITE" id="PS50928">
    <property type="entry name" value="ABC_TM1"/>
    <property type="match status" value="1"/>
</dbReference>
<dbReference type="PANTHER" id="PTHR43848">
    <property type="entry name" value="PUTRESCINE TRANSPORT SYSTEM PERMEASE PROTEIN POTI"/>
    <property type="match status" value="1"/>
</dbReference>
<accession>A0A1M5YIC2</accession>
<feature type="transmembrane region" description="Helical" evidence="8">
    <location>
        <begin position="12"/>
        <end position="35"/>
    </location>
</feature>
<dbReference type="PANTHER" id="PTHR43848:SF2">
    <property type="entry name" value="PUTRESCINE TRANSPORT SYSTEM PERMEASE PROTEIN POTI"/>
    <property type="match status" value="1"/>
</dbReference>
<feature type="transmembrane region" description="Helical" evidence="8">
    <location>
        <begin position="133"/>
        <end position="152"/>
    </location>
</feature>
<evidence type="ECO:0000256" key="2">
    <source>
        <dbReference type="ARBA" id="ARBA00007069"/>
    </source>
</evidence>
<gene>
    <name evidence="10" type="ORF">SAMN02745941_02017</name>
</gene>
<organism evidence="10 11">
    <name type="scientific">Clostridium intestinale DSM 6191</name>
    <dbReference type="NCBI Taxonomy" id="1121320"/>
    <lineage>
        <taxon>Bacteria</taxon>
        <taxon>Bacillati</taxon>
        <taxon>Bacillota</taxon>
        <taxon>Clostridia</taxon>
        <taxon>Eubacteriales</taxon>
        <taxon>Clostridiaceae</taxon>
        <taxon>Clostridium</taxon>
    </lineage>
</organism>
<dbReference type="InterPro" id="IPR000515">
    <property type="entry name" value="MetI-like"/>
</dbReference>
<keyword evidence="3 8" id="KW-0813">Transport</keyword>
<evidence type="ECO:0000313" key="11">
    <source>
        <dbReference type="Proteomes" id="UP000184241"/>
    </source>
</evidence>
<evidence type="ECO:0000313" key="10">
    <source>
        <dbReference type="EMBL" id="SHI11648.1"/>
    </source>
</evidence>
<comment type="subcellular location">
    <subcellularLocation>
        <location evidence="1 8">Cell membrane</location>
        <topology evidence="1 8">Multi-pass membrane protein</topology>
    </subcellularLocation>
</comment>
<comment type="similarity">
    <text evidence="2">Belongs to the binding-protein-dependent transport system permease family. CysTW subfamily.</text>
</comment>
<evidence type="ECO:0000256" key="8">
    <source>
        <dbReference type="RuleBase" id="RU363032"/>
    </source>
</evidence>
<dbReference type="InterPro" id="IPR051789">
    <property type="entry name" value="Bact_Polyamine_Transport"/>
</dbReference>
<evidence type="ECO:0000256" key="7">
    <source>
        <dbReference type="ARBA" id="ARBA00023136"/>
    </source>
</evidence>
<feature type="transmembrane region" description="Helical" evidence="8">
    <location>
        <begin position="69"/>
        <end position="91"/>
    </location>
</feature>
<keyword evidence="5 8" id="KW-0812">Transmembrane</keyword>
<evidence type="ECO:0000256" key="4">
    <source>
        <dbReference type="ARBA" id="ARBA00022475"/>
    </source>
</evidence>
<evidence type="ECO:0000256" key="1">
    <source>
        <dbReference type="ARBA" id="ARBA00004651"/>
    </source>
</evidence>
<feature type="domain" description="ABC transmembrane type-1" evidence="9">
    <location>
        <begin position="65"/>
        <end position="253"/>
    </location>
</feature>
<protein>
    <submittedName>
        <fullName evidence="10">Spermidine/putrescine transport system permease protein</fullName>
    </submittedName>
</protein>
<dbReference type="AlphaFoldDB" id="A0A1M5YIC2"/>
<feature type="transmembrane region" description="Helical" evidence="8">
    <location>
        <begin position="178"/>
        <end position="200"/>
    </location>
</feature>
<feature type="transmembrane region" description="Helical" evidence="8">
    <location>
        <begin position="103"/>
        <end position="127"/>
    </location>
</feature>
<dbReference type="Proteomes" id="UP000184241">
    <property type="component" value="Unassembled WGS sequence"/>
</dbReference>
<keyword evidence="6 8" id="KW-1133">Transmembrane helix</keyword>
<keyword evidence="7 8" id="KW-0472">Membrane</keyword>
<sequence length="269" mass="29798">MNRSKKLFNISTLVYVCLVYLFLYLPIFVLILFSFNSSKLNINFEGFTLKWYEELFSNGPLLEALKNTMIVAFFSTLVSGIIGTIAAVGMYRYSFKGKSVIDSLLYVPVVIPEIVLGISLLSFFSLIKIDLGLFSLVLAHATFSIPFVVITVRSRLSGFDKSIEEAAMDLGASRLKTFLKVTLPVIWPGVMSGVLLAFTLSLDDVIISFFTTGPQSNTLPLKIFSMVKTGVTPDVNALSTLMLVATFMVVGAAQYIQIRKEKSLNYNND</sequence>
<evidence type="ECO:0000256" key="5">
    <source>
        <dbReference type="ARBA" id="ARBA00022692"/>
    </source>
</evidence>
<dbReference type="GO" id="GO:0005886">
    <property type="term" value="C:plasma membrane"/>
    <property type="evidence" value="ECO:0007669"/>
    <property type="project" value="UniProtKB-SubCell"/>
</dbReference>
<proteinExistence type="inferred from homology"/>
<dbReference type="Pfam" id="PF00528">
    <property type="entry name" value="BPD_transp_1"/>
    <property type="match status" value="1"/>
</dbReference>
<dbReference type="CDD" id="cd06261">
    <property type="entry name" value="TM_PBP2"/>
    <property type="match status" value="1"/>
</dbReference>
<evidence type="ECO:0000259" key="9">
    <source>
        <dbReference type="PROSITE" id="PS50928"/>
    </source>
</evidence>
<dbReference type="Gene3D" id="1.10.3720.10">
    <property type="entry name" value="MetI-like"/>
    <property type="match status" value="1"/>
</dbReference>
<dbReference type="EMBL" id="FQXU01000006">
    <property type="protein sequence ID" value="SHI11648.1"/>
    <property type="molecule type" value="Genomic_DNA"/>
</dbReference>
<dbReference type="RefSeq" id="WP_073019142.1">
    <property type="nucleotide sequence ID" value="NZ_FQXU01000006.1"/>
</dbReference>
<dbReference type="GO" id="GO:0055085">
    <property type="term" value="P:transmembrane transport"/>
    <property type="evidence" value="ECO:0007669"/>
    <property type="project" value="InterPro"/>
</dbReference>
<feature type="transmembrane region" description="Helical" evidence="8">
    <location>
        <begin position="235"/>
        <end position="256"/>
    </location>
</feature>
<evidence type="ECO:0000256" key="3">
    <source>
        <dbReference type="ARBA" id="ARBA00022448"/>
    </source>
</evidence>
<keyword evidence="4" id="KW-1003">Cell membrane</keyword>